<comment type="caution">
    <text evidence="1">The sequence shown here is derived from an EMBL/GenBank/DDBJ whole genome shotgun (WGS) entry which is preliminary data.</text>
</comment>
<protein>
    <submittedName>
        <fullName evidence="1">Uncharacterized protein</fullName>
    </submittedName>
</protein>
<dbReference type="AlphaFoldDB" id="A0A9D1HLM4"/>
<dbReference type="Proteomes" id="UP000824124">
    <property type="component" value="Unassembled WGS sequence"/>
</dbReference>
<dbReference type="EMBL" id="DVMH01000018">
    <property type="protein sequence ID" value="HIU10173.1"/>
    <property type="molecule type" value="Genomic_DNA"/>
</dbReference>
<gene>
    <name evidence="1" type="ORF">IAB00_02860</name>
</gene>
<proteinExistence type="predicted"/>
<reference evidence="1" key="1">
    <citation type="submission" date="2020-10" db="EMBL/GenBank/DDBJ databases">
        <authorList>
            <person name="Gilroy R."/>
        </authorList>
    </citation>
    <scope>NUCLEOTIDE SEQUENCE</scope>
    <source>
        <strain evidence="1">2830</strain>
    </source>
</reference>
<accession>A0A9D1HLM4</accession>
<name>A0A9D1HLM4_9FIRM</name>
<evidence type="ECO:0000313" key="1">
    <source>
        <dbReference type="EMBL" id="HIU10173.1"/>
    </source>
</evidence>
<organism evidence="1 2">
    <name type="scientific">Candidatus Avidehalobacter gallistercoris</name>
    <dbReference type="NCBI Taxonomy" id="2840694"/>
    <lineage>
        <taxon>Bacteria</taxon>
        <taxon>Bacillati</taxon>
        <taxon>Bacillota</taxon>
        <taxon>Clostridia</taxon>
        <taxon>Eubacteriales</taxon>
        <taxon>Peptococcaceae</taxon>
        <taxon>Peptococcaceae incertae sedis</taxon>
        <taxon>Candidatus Avidehalobacter</taxon>
    </lineage>
</organism>
<reference evidence="1" key="2">
    <citation type="journal article" date="2021" name="PeerJ">
        <title>Extensive microbial diversity within the chicken gut microbiome revealed by metagenomics and culture.</title>
        <authorList>
            <person name="Gilroy R."/>
            <person name="Ravi A."/>
            <person name="Getino M."/>
            <person name="Pursley I."/>
            <person name="Horton D.L."/>
            <person name="Alikhan N.F."/>
            <person name="Baker D."/>
            <person name="Gharbi K."/>
            <person name="Hall N."/>
            <person name="Watson M."/>
            <person name="Adriaenssens E.M."/>
            <person name="Foster-Nyarko E."/>
            <person name="Jarju S."/>
            <person name="Secka A."/>
            <person name="Antonio M."/>
            <person name="Oren A."/>
            <person name="Chaudhuri R.R."/>
            <person name="La Ragione R."/>
            <person name="Hildebrand F."/>
            <person name="Pallen M.J."/>
        </authorList>
    </citation>
    <scope>NUCLEOTIDE SEQUENCE</scope>
    <source>
        <strain evidence="1">2830</strain>
    </source>
</reference>
<sequence length="80" mass="9216">MMSEIIVAAIAFCGTLCGTFGGIITANRLTNFRIEQLEKRVEQHNSVVERTYILEEKMKAVNRRLENLEAFEHEVMEDAR</sequence>
<evidence type="ECO:0000313" key="2">
    <source>
        <dbReference type="Proteomes" id="UP000824124"/>
    </source>
</evidence>